<dbReference type="InterPro" id="IPR016032">
    <property type="entry name" value="Sig_transdc_resp-reg_C-effctor"/>
</dbReference>
<keyword evidence="2" id="KW-1185">Reference proteome</keyword>
<evidence type="ECO:0000313" key="1">
    <source>
        <dbReference type="EMBL" id="AUR51259.1"/>
    </source>
</evidence>
<dbReference type="GO" id="GO:0003677">
    <property type="term" value="F:DNA binding"/>
    <property type="evidence" value="ECO:0007669"/>
    <property type="project" value="InterPro"/>
</dbReference>
<dbReference type="InterPro" id="IPR036388">
    <property type="entry name" value="WH-like_DNA-bd_sf"/>
</dbReference>
<name>A0A2I7N465_9NEIS</name>
<accession>A0A2I7N465</accession>
<organism evidence="1 2">
    <name type="scientific">Aquella oligotrophica</name>
    <dbReference type="NCBI Taxonomy" id="2067065"/>
    <lineage>
        <taxon>Bacteria</taxon>
        <taxon>Pseudomonadati</taxon>
        <taxon>Pseudomonadota</taxon>
        <taxon>Betaproteobacteria</taxon>
        <taxon>Neisseriales</taxon>
        <taxon>Neisseriaceae</taxon>
        <taxon>Aquella</taxon>
    </lineage>
</organism>
<protein>
    <submittedName>
        <fullName evidence="1">Uncharacterized protein</fullName>
    </submittedName>
</protein>
<dbReference type="Gene3D" id="1.10.10.10">
    <property type="entry name" value="Winged helix-like DNA-binding domain superfamily/Winged helix DNA-binding domain"/>
    <property type="match status" value="1"/>
</dbReference>
<sequence length="216" mass="24773">MIVLDRDLIARFAGNQYLKVGNKNLQSVVGKHIHATALIPDENIQPSLKAFNKAITEGITVPVLIANLLHKIEDKIQVLGACISPIMEPNTRYVIGLRFEFCTIKIDTFFQILIKNAQPIVNNNLPHNDEFLTKREHQIAFLLFYCSSYVEIAEIISRFNQRIITEKTVRNIVSRYLYPKFNVSNKDSLLAKLQLHGYHNKIPNSLLSNRFIDLSR</sequence>
<dbReference type="GO" id="GO:0006355">
    <property type="term" value="P:regulation of DNA-templated transcription"/>
    <property type="evidence" value="ECO:0007669"/>
    <property type="project" value="InterPro"/>
</dbReference>
<dbReference type="SUPFAM" id="SSF46894">
    <property type="entry name" value="C-terminal effector domain of the bipartite response regulators"/>
    <property type="match status" value="1"/>
</dbReference>
<dbReference type="AlphaFoldDB" id="A0A2I7N465"/>
<reference evidence="2" key="1">
    <citation type="submission" date="2017-11" db="EMBL/GenBank/DDBJ databases">
        <authorList>
            <person name="Chan K.G."/>
            <person name="Lee L.S."/>
        </authorList>
    </citation>
    <scope>NUCLEOTIDE SEQUENCE [LARGE SCALE GENOMIC DNA]</scope>
    <source>
        <strain evidence="2">DSM 100970</strain>
    </source>
</reference>
<evidence type="ECO:0000313" key="2">
    <source>
        <dbReference type="Proteomes" id="UP000236655"/>
    </source>
</evidence>
<dbReference type="EMBL" id="CP024847">
    <property type="protein sequence ID" value="AUR51259.1"/>
    <property type="molecule type" value="Genomic_DNA"/>
</dbReference>
<proteinExistence type="predicted"/>
<dbReference type="KEGG" id="nba:CUN60_02740"/>
<gene>
    <name evidence="1" type="ORF">CUN60_02740</name>
</gene>
<dbReference type="Proteomes" id="UP000236655">
    <property type="component" value="Chromosome"/>
</dbReference>